<organism evidence="2 3">
    <name type="scientific">Polaribacter glomeratus</name>
    <dbReference type="NCBI Taxonomy" id="102"/>
    <lineage>
        <taxon>Bacteria</taxon>
        <taxon>Pseudomonadati</taxon>
        <taxon>Bacteroidota</taxon>
        <taxon>Flavobacteriia</taxon>
        <taxon>Flavobacteriales</taxon>
        <taxon>Flavobacteriaceae</taxon>
    </lineage>
</organism>
<evidence type="ECO:0000313" key="3">
    <source>
        <dbReference type="Proteomes" id="UP000239068"/>
    </source>
</evidence>
<accession>A0A2S7WI55</accession>
<gene>
    <name evidence="2" type="ORF">BTO16_13965</name>
</gene>
<protein>
    <recommendedName>
        <fullName evidence="1">DUF4842 domain-containing protein</fullName>
    </recommendedName>
</protein>
<dbReference type="Proteomes" id="UP000239068">
    <property type="component" value="Unassembled WGS sequence"/>
</dbReference>
<dbReference type="PROSITE" id="PS51257">
    <property type="entry name" value="PROKAR_LIPOPROTEIN"/>
    <property type="match status" value="1"/>
</dbReference>
<sequence length="467" mass="51691">MKSSIINLFKISLSVALLYGCNMSSPEEIVEVSETSNTTLSIPAGFDFSTHQKVNINITENAAYAKYDVYAYYDASGKTPTEAELSGKLVFSGVPKSGVLKQTINLPAYFTKVFIRRNENQNISLTAKQIANKEVNFNSSEAKSTANKTAGKSANIDSDGDGVLDADDAFPLDSTKAFILFTPSDNNIGTIAFEDLWPSTGDYDFNDVAFKYQAKVFLNADNLVVGFDFAYLVSSNNTTGVNGIGFQLDNILPSQIESVTGSILTRNFINLNANGTEANQEKAVIILTDDVRNIEHEFTHLQWGTYIKEASNFKVEEVSVKFVDPINTADLGVAPFNPFLILNIETKYQVHMNIQNDPRYPAGMVRKFEVHLPFMSATSYISNSTFNWDNHIFNGTLDGLKQHDANYISENGYPWGIHIIGDFKVSKSTIRITDAYNFFGAWAESGGVNFQDWYTDNPGNRNSGLLE</sequence>
<dbReference type="NCBIfam" id="TIGR04456">
    <property type="entry name" value="LruC_dom"/>
    <property type="match status" value="1"/>
</dbReference>
<dbReference type="InterPro" id="IPR031025">
    <property type="entry name" value="LruC_dom"/>
</dbReference>
<proteinExistence type="predicted"/>
<dbReference type="RefSeq" id="WP_105022282.1">
    <property type="nucleotide sequence ID" value="NZ_MSCM01000002.1"/>
</dbReference>
<dbReference type="InterPro" id="IPR032295">
    <property type="entry name" value="DUF4842"/>
</dbReference>
<reference evidence="2 3" key="1">
    <citation type="submission" date="2016-12" db="EMBL/GenBank/DDBJ databases">
        <title>Trade-off between light-utilization and light-protection in marine flavobacteria.</title>
        <authorList>
            <person name="Kumagai Y."/>
            <person name="Yoshizawa S."/>
            <person name="Kogure K."/>
            <person name="Iwasaki W."/>
        </authorList>
    </citation>
    <scope>NUCLEOTIDE SEQUENCE [LARGE SCALE GENOMIC DNA]</scope>
    <source>
        <strain evidence="2 3">ATCC 43844</strain>
    </source>
</reference>
<comment type="caution">
    <text evidence="2">The sequence shown here is derived from an EMBL/GenBank/DDBJ whole genome shotgun (WGS) entry which is preliminary data.</text>
</comment>
<dbReference type="OrthoDB" id="1204817at2"/>
<dbReference type="AlphaFoldDB" id="A0A2S7WI55"/>
<dbReference type="EMBL" id="MSCM01000002">
    <property type="protein sequence ID" value="PQJ76962.1"/>
    <property type="molecule type" value="Genomic_DNA"/>
</dbReference>
<evidence type="ECO:0000313" key="2">
    <source>
        <dbReference type="EMBL" id="PQJ76962.1"/>
    </source>
</evidence>
<name>A0A2S7WI55_9FLAO</name>
<evidence type="ECO:0000259" key="1">
    <source>
        <dbReference type="Pfam" id="PF16130"/>
    </source>
</evidence>
<keyword evidence="3" id="KW-1185">Reference proteome</keyword>
<feature type="domain" description="DUF4842" evidence="1">
    <location>
        <begin position="227"/>
        <end position="454"/>
    </location>
</feature>
<dbReference type="Pfam" id="PF16130">
    <property type="entry name" value="DUF4842"/>
    <property type="match status" value="1"/>
</dbReference>